<dbReference type="EMBL" id="RHPO01000002">
    <property type="protein sequence ID" value="RRT94200.1"/>
    <property type="molecule type" value="Genomic_DNA"/>
</dbReference>
<proteinExistence type="predicted"/>
<accession>A0A3R8TNG1</accession>
<protein>
    <submittedName>
        <fullName evidence="1">Uncharacterized protein</fullName>
    </submittedName>
</protein>
<name>A0A3R8TNG1_9FLAO</name>
<organism evidence="1 2">
    <name type="scientific">Empedobacter falsenii</name>
    <dbReference type="NCBI Taxonomy" id="343874"/>
    <lineage>
        <taxon>Bacteria</taxon>
        <taxon>Pseudomonadati</taxon>
        <taxon>Bacteroidota</taxon>
        <taxon>Flavobacteriia</taxon>
        <taxon>Flavobacteriales</taxon>
        <taxon>Weeksellaceae</taxon>
        <taxon>Empedobacter</taxon>
    </lineage>
</organism>
<comment type="caution">
    <text evidence="1">The sequence shown here is derived from an EMBL/GenBank/DDBJ whole genome shotgun (WGS) entry which is preliminary data.</text>
</comment>
<dbReference type="Proteomes" id="UP000267844">
    <property type="component" value="Unassembled WGS sequence"/>
</dbReference>
<evidence type="ECO:0000313" key="2">
    <source>
        <dbReference type="Proteomes" id="UP000267844"/>
    </source>
</evidence>
<sequence length="103" mass="12220">MEKITKEEKKVAWKVLDALQNVIPSNQSLSIKKVFERFDLIQELKDQIDVRETEEKLSTKSILPYTQGKKEVKCEDMQQFQNRLCSIFSFHDKYLAEPIERQV</sequence>
<dbReference type="AlphaFoldDB" id="A0A3R8TNG1"/>
<gene>
    <name evidence="1" type="ORF">EGI89_02195</name>
</gene>
<evidence type="ECO:0000313" key="1">
    <source>
        <dbReference type="EMBL" id="RRT94200.1"/>
    </source>
</evidence>
<dbReference type="RefSeq" id="WP_125348993.1">
    <property type="nucleotide sequence ID" value="NZ_RHPN01000002.1"/>
</dbReference>
<reference evidence="1 2" key="1">
    <citation type="submission" date="2018-10" db="EMBL/GenBank/DDBJ databases">
        <title>Transmission dynamics of multidrug resistant bacteria on intensive care unit surfaces.</title>
        <authorList>
            <person name="D'Souza A.W."/>
            <person name="Potter R.F."/>
            <person name="Wallace M."/>
            <person name="Shupe A."/>
            <person name="Patel S."/>
            <person name="Sun S."/>
            <person name="Gul D."/>
            <person name="Kwon J.H."/>
            <person name="Andleeb S."/>
            <person name="Burnham C.-A.D."/>
            <person name="Dantas G."/>
        </authorList>
    </citation>
    <scope>NUCLEOTIDE SEQUENCE [LARGE SCALE GENOMIC DNA]</scope>
    <source>
        <strain evidence="1 2">WF_348</strain>
    </source>
</reference>